<accession>A0AAE0TUN8</accession>
<keyword evidence="3" id="KW-1185">Reference proteome</keyword>
<feature type="region of interest" description="Disordered" evidence="1">
    <location>
        <begin position="118"/>
        <end position="140"/>
    </location>
</feature>
<sequence>MPSLGTGPSQQSVPRCFVLMFYCTCTNTMRECVFPDGLIDGPSLSSSSPHYRRILLFSRLVASPNPSFPSRSLRLRGSQMEQRQAGRQAGRQTSRFHVDYAHAPGPAASTKVWFEHASKRRESPMTHTPSRLPEEDGHSHKSQIPCPIHIPLNACGVACFPFSLLVLKGARFAQIWLLLISDGLVTHQVVPFRRLLPNQLDPLRRRECASDHGGNHKRLGASHRHKCPQPLDETGLRSVYIRIIGLTCVTSRYPHLH</sequence>
<gene>
    <name evidence="2" type="ORF">B0T24DRAFT_189015</name>
</gene>
<evidence type="ECO:0000313" key="3">
    <source>
        <dbReference type="Proteomes" id="UP001287356"/>
    </source>
</evidence>
<evidence type="ECO:0000256" key="1">
    <source>
        <dbReference type="SAM" id="MobiDB-lite"/>
    </source>
</evidence>
<reference evidence="2" key="1">
    <citation type="journal article" date="2023" name="Mol. Phylogenet. Evol.">
        <title>Genome-scale phylogeny and comparative genomics of the fungal order Sordariales.</title>
        <authorList>
            <person name="Hensen N."/>
            <person name="Bonometti L."/>
            <person name="Westerberg I."/>
            <person name="Brannstrom I.O."/>
            <person name="Guillou S."/>
            <person name="Cros-Aarteil S."/>
            <person name="Calhoun S."/>
            <person name="Haridas S."/>
            <person name="Kuo A."/>
            <person name="Mondo S."/>
            <person name="Pangilinan J."/>
            <person name="Riley R."/>
            <person name="LaButti K."/>
            <person name="Andreopoulos B."/>
            <person name="Lipzen A."/>
            <person name="Chen C."/>
            <person name="Yan M."/>
            <person name="Daum C."/>
            <person name="Ng V."/>
            <person name="Clum A."/>
            <person name="Steindorff A."/>
            <person name="Ohm R.A."/>
            <person name="Martin F."/>
            <person name="Silar P."/>
            <person name="Natvig D.O."/>
            <person name="Lalanne C."/>
            <person name="Gautier V."/>
            <person name="Ament-Velasquez S.L."/>
            <person name="Kruys A."/>
            <person name="Hutchinson M.I."/>
            <person name="Powell A.J."/>
            <person name="Barry K."/>
            <person name="Miller A.N."/>
            <person name="Grigoriev I.V."/>
            <person name="Debuchy R."/>
            <person name="Gladieux P."/>
            <person name="Hiltunen Thoren M."/>
            <person name="Johannesson H."/>
        </authorList>
    </citation>
    <scope>NUCLEOTIDE SEQUENCE</scope>
    <source>
        <strain evidence="2">CBS 958.72</strain>
    </source>
</reference>
<evidence type="ECO:0000313" key="2">
    <source>
        <dbReference type="EMBL" id="KAK3380290.1"/>
    </source>
</evidence>
<feature type="region of interest" description="Disordered" evidence="1">
    <location>
        <begin position="71"/>
        <end position="92"/>
    </location>
</feature>
<dbReference type="AlphaFoldDB" id="A0AAE0TUN8"/>
<name>A0AAE0TUN8_9PEZI</name>
<feature type="compositionally biased region" description="Low complexity" evidence="1">
    <location>
        <begin position="82"/>
        <end position="92"/>
    </location>
</feature>
<dbReference type="EMBL" id="JAULSN010000002">
    <property type="protein sequence ID" value="KAK3380290.1"/>
    <property type="molecule type" value="Genomic_DNA"/>
</dbReference>
<organism evidence="2 3">
    <name type="scientific">Lasiosphaeria ovina</name>
    <dbReference type="NCBI Taxonomy" id="92902"/>
    <lineage>
        <taxon>Eukaryota</taxon>
        <taxon>Fungi</taxon>
        <taxon>Dikarya</taxon>
        <taxon>Ascomycota</taxon>
        <taxon>Pezizomycotina</taxon>
        <taxon>Sordariomycetes</taxon>
        <taxon>Sordariomycetidae</taxon>
        <taxon>Sordariales</taxon>
        <taxon>Lasiosphaeriaceae</taxon>
        <taxon>Lasiosphaeria</taxon>
    </lineage>
</organism>
<protein>
    <submittedName>
        <fullName evidence="2">Uncharacterized protein</fullName>
    </submittedName>
</protein>
<proteinExistence type="predicted"/>
<comment type="caution">
    <text evidence="2">The sequence shown here is derived from an EMBL/GenBank/DDBJ whole genome shotgun (WGS) entry which is preliminary data.</text>
</comment>
<dbReference type="Proteomes" id="UP001287356">
    <property type="component" value="Unassembled WGS sequence"/>
</dbReference>
<reference evidence="2" key="2">
    <citation type="submission" date="2023-06" db="EMBL/GenBank/DDBJ databases">
        <authorList>
            <consortium name="Lawrence Berkeley National Laboratory"/>
            <person name="Haridas S."/>
            <person name="Hensen N."/>
            <person name="Bonometti L."/>
            <person name="Westerberg I."/>
            <person name="Brannstrom I.O."/>
            <person name="Guillou S."/>
            <person name="Cros-Aarteil S."/>
            <person name="Calhoun S."/>
            <person name="Kuo A."/>
            <person name="Mondo S."/>
            <person name="Pangilinan J."/>
            <person name="Riley R."/>
            <person name="Labutti K."/>
            <person name="Andreopoulos B."/>
            <person name="Lipzen A."/>
            <person name="Chen C."/>
            <person name="Yanf M."/>
            <person name="Daum C."/>
            <person name="Ng V."/>
            <person name="Clum A."/>
            <person name="Steindorff A."/>
            <person name="Ohm R."/>
            <person name="Martin F."/>
            <person name="Silar P."/>
            <person name="Natvig D."/>
            <person name="Lalanne C."/>
            <person name="Gautier V."/>
            <person name="Ament-Velasquez S.L."/>
            <person name="Kruys A."/>
            <person name="Hutchinson M.I."/>
            <person name="Powell A.J."/>
            <person name="Barry K."/>
            <person name="Miller A.N."/>
            <person name="Grigoriev I.V."/>
            <person name="Debuchy R."/>
            <person name="Gladieux P."/>
            <person name="Thoren M.H."/>
            <person name="Johannesson H."/>
        </authorList>
    </citation>
    <scope>NUCLEOTIDE SEQUENCE</scope>
    <source>
        <strain evidence="2">CBS 958.72</strain>
    </source>
</reference>